<dbReference type="NCBIfam" id="TIGR04256">
    <property type="entry name" value="GxxExxY"/>
    <property type="match status" value="1"/>
</dbReference>
<dbReference type="EMBL" id="AP018248">
    <property type="protein sequence ID" value="BAY98169.1"/>
    <property type="molecule type" value="Genomic_DNA"/>
</dbReference>
<evidence type="ECO:0008006" key="3">
    <source>
        <dbReference type="Google" id="ProtNLM"/>
    </source>
</evidence>
<proteinExistence type="predicted"/>
<evidence type="ECO:0000313" key="2">
    <source>
        <dbReference type="Proteomes" id="UP000218785"/>
    </source>
</evidence>
<accession>A0A1Z4MXJ6</accession>
<protein>
    <recommendedName>
        <fullName evidence="3">GxxExxY protein</fullName>
    </recommendedName>
</protein>
<evidence type="ECO:0000313" key="1">
    <source>
        <dbReference type="EMBL" id="BAY98169.1"/>
    </source>
</evidence>
<reference evidence="1 2" key="1">
    <citation type="submission" date="2017-06" db="EMBL/GenBank/DDBJ databases">
        <title>Genome sequencing of cyanobaciteial culture collection at National Institute for Environmental Studies (NIES).</title>
        <authorList>
            <person name="Hirose Y."/>
            <person name="Shimura Y."/>
            <person name="Fujisawa T."/>
            <person name="Nakamura Y."/>
            <person name="Kawachi M."/>
        </authorList>
    </citation>
    <scope>NUCLEOTIDE SEQUENCE [LARGE SCALE GENOMIC DNA]</scope>
    <source>
        <strain evidence="1 2">NIES-37</strain>
    </source>
</reference>
<sequence>MEINRRGAENTEGRELGKRMNWLTGEVIGAAIEVHRVLGPGFLEEVYQEALMVEFLSRGIPHECEKWVTVNYKGYEVGKGRLDFLIANCLILELKAVQNLAPIHEAQVLSYLKITNYPLALLINFNVPLLTKGIRRIILSS</sequence>
<dbReference type="InterPro" id="IPR026350">
    <property type="entry name" value="GxxExxY"/>
</dbReference>
<organism evidence="1 2">
    <name type="scientific">Tolypothrix tenuis PCC 7101</name>
    <dbReference type="NCBI Taxonomy" id="231146"/>
    <lineage>
        <taxon>Bacteria</taxon>
        <taxon>Bacillati</taxon>
        <taxon>Cyanobacteriota</taxon>
        <taxon>Cyanophyceae</taxon>
        <taxon>Nostocales</taxon>
        <taxon>Tolypothrichaceae</taxon>
        <taxon>Tolypothrix</taxon>
    </lineage>
</organism>
<gene>
    <name evidence="1" type="ORF">NIES37_21170</name>
</gene>
<keyword evidence="2" id="KW-1185">Reference proteome</keyword>
<dbReference type="Pfam" id="PF13366">
    <property type="entry name" value="PDDEXK_3"/>
    <property type="match status" value="1"/>
</dbReference>
<dbReference type="RefSeq" id="WP_096575383.1">
    <property type="nucleotide sequence ID" value="NZ_CAWNJS010000001.1"/>
</dbReference>
<dbReference type="Proteomes" id="UP000218785">
    <property type="component" value="Chromosome"/>
</dbReference>
<dbReference type="KEGG" id="ttq:NIES37_21170"/>
<name>A0A1Z4MXJ6_9CYAN</name>
<dbReference type="AlphaFoldDB" id="A0A1Z4MXJ6"/>